<evidence type="ECO:0000313" key="3">
    <source>
        <dbReference type="EMBL" id="OLP74370.1"/>
    </source>
</evidence>
<gene>
    <name evidence="3" type="ORF">AK812_SmicGene46109</name>
</gene>
<dbReference type="Proteomes" id="UP000186817">
    <property type="component" value="Unassembled WGS sequence"/>
</dbReference>
<name>A0A1Q9BUU5_SYMMI</name>
<accession>A0A1Q9BUU5</accession>
<dbReference type="AlphaFoldDB" id="A0A1Q9BUU5"/>
<keyword evidence="4" id="KW-1185">Reference proteome</keyword>
<evidence type="ECO:0000256" key="2">
    <source>
        <dbReference type="SAM" id="MobiDB-lite"/>
    </source>
</evidence>
<feature type="compositionally biased region" description="Basic and acidic residues" evidence="2">
    <location>
        <begin position="1"/>
        <end position="35"/>
    </location>
</feature>
<organism evidence="3 4">
    <name type="scientific">Symbiodinium microadriaticum</name>
    <name type="common">Dinoflagellate</name>
    <name type="synonym">Zooxanthella microadriatica</name>
    <dbReference type="NCBI Taxonomy" id="2951"/>
    <lineage>
        <taxon>Eukaryota</taxon>
        <taxon>Sar</taxon>
        <taxon>Alveolata</taxon>
        <taxon>Dinophyceae</taxon>
        <taxon>Suessiales</taxon>
        <taxon>Symbiodiniaceae</taxon>
        <taxon>Symbiodinium</taxon>
    </lineage>
</organism>
<keyword evidence="1" id="KW-0175">Coiled coil</keyword>
<feature type="compositionally biased region" description="Gly residues" evidence="2">
    <location>
        <begin position="98"/>
        <end position="108"/>
    </location>
</feature>
<feature type="region of interest" description="Disordered" evidence="2">
    <location>
        <begin position="1"/>
        <end position="113"/>
    </location>
</feature>
<proteinExistence type="predicted"/>
<feature type="coiled-coil region" evidence="1">
    <location>
        <begin position="188"/>
        <end position="215"/>
    </location>
</feature>
<reference evidence="3 4" key="1">
    <citation type="submission" date="2016-02" db="EMBL/GenBank/DDBJ databases">
        <title>Genome analysis of coral dinoflagellate symbionts highlights evolutionary adaptations to a symbiotic lifestyle.</title>
        <authorList>
            <person name="Aranda M."/>
            <person name="Li Y."/>
            <person name="Liew Y.J."/>
            <person name="Baumgarten S."/>
            <person name="Simakov O."/>
            <person name="Wilson M."/>
            <person name="Piel J."/>
            <person name="Ashoor H."/>
            <person name="Bougouffa S."/>
            <person name="Bajic V.B."/>
            <person name="Ryu T."/>
            <person name="Ravasi T."/>
            <person name="Bayer T."/>
            <person name="Micklem G."/>
            <person name="Kim H."/>
            <person name="Bhak J."/>
            <person name="Lajeunesse T.C."/>
            <person name="Voolstra C.R."/>
        </authorList>
    </citation>
    <scope>NUCLEOTIDE SEQUENCE [LARGE SCALE GENOMIC DNA]</scope>
    <source>
        <strain evidence="3 4">CCMP2467</strain>
    </source>
</reference>
<evidence type="ECO:0000256" key="1">
    <source>
        <dbReference type="SAM" id="Coils"/>
    </source>
</evidence>
<dbReference type="EMBL" id="LSRX01003831">
    <property type="protein sequence ID" value="OLP74370.1"/>
    <property type="molecule type" value="Genomic_DNA"/>
</dbReference>
<dbReference type="OrthoDB" id="424725at2759"/>
<feature type="compositionally biased region" description="Polar residues" evidence="2">
    <location>
        <begin position="57"/>
        <end position="71"/>
    </location>
</feature>
<sequence>MNGGGDHDRPAGDQGRDEAAPRSSREVTARPDSVHENGGGGENGGCDVFMEAEPQPAATTSALNQESSSAQTGGGTGEDPLLFQGSRPRTDITDQGSTSGGGPAGLGGLVPEQMSDDIRGNVFQQGVFQTPRIRPARSSASPDMVAQQQPSNLQGWIAKFSELFRAPAVSWLPSPMPSPPCQEDLQDNQGLVERLQHMEKENARLQDQLDQAKAEQLSREIAGSRDYYSDAGHLAFLGDVVVEGRFDVAQSVAKMGAEDVKHYHQHLQAELEALAEPEGEASPNSASAPNVVAGEPIWTLESLLQAAAKEEWEQADPVIANLAGGES</sequence>
<protein>
    <submittedName>
        <fullName evidence="3">Uncharacterized protein</fullName>
    </submittedName>
</protein>
<evidence type="ECO:0000313" key="4">
    <source>
        <dbReference type="Proteomes" id="UP000186817"/>
    </source>
</evidence>
<feature type="non-terminal residue" evidence="3">
    <location>
        <position position="327"/>
    </location>
</feature>
<comment type="caution">
    <text evidence="3">The sequence shown here is derived from an EMBL/GenBank/DDBJ whole genome shotgun (WGS) entry which is preliminary data.</text>
</comment>